<dbReference type="AlphaFoldDB" id="A0A9Q8PMI2"/>
<evidence type="ECO:0000313" key="4">
    <source>
        <dbReference type="EMBL" id="UJO25160.1"/>
    </source>
</evidence>
<dbReference type="GeneID" id="71994002"/>
<feature type="region of interest" description="Disordered" evidence="1">
    <location>
        <begin position="403"/>
        <end position="426"/>
    </location>
</feature>
<dbReference type="Proteomes" id="UP000756132">
    <property type="component" value="Chromosome 13"/>
</dbReference>
<feature type="transmembrane region" description="Helical" evidence="2">
    <location>
        <begin position="140"/>
        <end position="161"/>
    </location>
</feature>
<evidence type="ECO:0000313" key="5">
    <source>
        <dbReference type="Proteomes" id="UP000756132"/>
    </source>
</evidence>
<accession>A0A9Q8PMI2</accession>
<evidence type="ECO:0000256" key="2">
    <source>
        <dbReference type="SAM" id="Phobius"/>
    </source>
</evidence>
<gene>
    <name evidence="4" type="ORF">CLAFUR5_14124</name>
</gene>
<feature type="transmembrane region" description="Helical" evidence="2">
    <location>
        <begin position="181"/>
        <end position="206"/>
    </location>
</feature>
<reference evidence="4" key="2">
    <citation type="journal article" date="2022" name="Microb. Genom.">
        <title>A chromosome-scale genome assembly of the tomato pathogen Cladosporium fulvum reveals a compartmentalized genome architecture and the presence of a dispensable chromosome.</title>
        <authorList>
            <person name="Zaccaron A.Z."/>
            <person name="Chen L.H."/>
            <person name="Samaras A."/>
            <person name="Stergiopoulos I."/>
        </authorList>
    </citation>
    <scope>NUCLEOTIDE SEQUENCE</scope>
    <source>
        <strain evidence="4">Race5_Kim</strain>
    </source>
</reference>
<feature type="region of interest" description="Disordered" evidence="1">
    <location>
        <begin position="299"/>
        <end position="354"/>
    </location>
</feature>
<organism evidence="4 5">
    <name type="scientific">Passalora fulva</name>
    <name type="common">Tomato leaf mold</name>
    <name type="synonym">Cladosporium fulvum</name>
    <dbReference type="NCBI Taxonomy" id="5499"/>
    <lineage>
        <taxon>Eukaryota</taxon>
        <taxon>Fungi</taxon>
        <taxon>Dikarya</taxon>
        <taxon>Ascomycota</taxon>
        <taxon>Pezizomycotina</taxon>
        <taxon>Dothideomycetes</taxon>
        <taxon>Dothideomycetidae</taxon>
        <taxon>Mycosphaerellales</taxon>
        <taxon>Mycosphaerellaceae</taxon>
        <taxon>Fulvia</taxon>
    </lineage>
</organism>
<dbReference type="EMBL" id="CP090175">
    <property type="protein sequence ID" value="UJO25160.1"/>
    <property type="molecule type" value="Genomic_DNA"/>
</dbReference>
<dbReference type="Pfam" id="PF20684">
    <property type="entry name" value="Fung_rhodopsin"/>
    <property type="match status" value="1"/>
</dbReference>
<dbReference type="PANTHER" id="PTHR39614:SF2">
    <property type="entry name" value="INTEGRAL MEMBRANE PROTEIN"/>
    <property type="match status" value="1"/>
</dbReference>
<feature type="transmembrane region" description="Helical" evidence="2">
    <location>
        <begin position="107"/>
        <end position="128"/>
    </location>
</feature>
<dbReference type="PANTHER" id="PTHR39614">
    <property type="entry name" value="INTEGRAL MEMBRANE PROTEIN"/>
    <property type="match status" value="1"/>
</dbReference>
<sequence>MASPTPSVLPPGYKPPIALVDDDHHGAWVHICNAFGLTVILTTLAVRVWIRRKISPPFSYDDYTLLAATILAMIHSGLMFGVVHQGLGTSINLIEDADLVRVEKMTYAADLFYIFAIYAGKCSVVLLFKRLAADRKHVVVSWALLGGCCTFAFISTVLVALRCDVARPWIQYNADCGSSNAQWRAVAAFDLVSEVWLFLISILLVWGLYTKAANKGRVIMVFGIRLPIIAIIALRLVYLQDEIESDNPTLAAAIPGVLSQVEIFYGLMTATVPCLRPFLAGFATYYGAMGGDTVIGGSQVASGGKKDQSGSHSGSFRMGSLMPRPQSQSKNRRSIIRDKMTRSKNRDMPSANEINSWRQVPTNSRTTATRGSQFVDLHNRSSLGSNDSTRMIIKKQVEFRVGSEHNTGIDHEPVDNVGGPPDRRES</sequence>
<feature type="transmembrane region" description="Helical" evidence="2">
    <location>
        <begin position="62"/>
        <end position="87"/>
    </location>
</feature>
<keyword evidence="2" id="KW-0812">Transmembrane</keyword>
<keyword evidence="2" id="KW-1133">Transmembrane helix</keyword>
<feature type="transmembrane region" description="Helical" evidence="2">
    <location>
        <begin position="218"/>
        <end position="238"/>
    </location>
</feature>
<feature type="compositionally biased region" description="Basic and acidic residues" evidence="1">
    <location>
        <begin position="403"/>
        <end position="414"/>
    </location>
</feature>
<dbReference type="RefSeq" id="XP_047769526.1">
    <property type="nucleotide sequence ID" value="XM_047913272.1"/>
</dbReference>
<proteinExistence type="predicted"/>
<dbReference type="KEGG" id="ffu:CLAFUR5_14124"/>
<feature type="transmembrane region" description="Helical" evidence="2">
    <location>
        <begin position="27"/>
        <end position="50"/>
    </location>
</feature>
<dbReference type="OrthoDB" id="3918601at2759"/>
<evidence type="ECO:0000259" key="3">
    <source>
        <dbReference type="Pfam" id="PF20684"/>
    </source>
</evidence>
<evidence type="ECO:0000256" key="1">
    <source>
        <dbReference type="SAM" id="MobiDB-lite"/>
    </source>
</evidence>
<protein>
    <recommendedName>
        <fullName evidence="3">Rhodopsin domain-containing protein</fullName>
    </recommendedName>
</protein>
<keyword evidence="2" id="KW-0472">Membrane</keyword>
<dbReference type="InterPro" id="IPR049326">
    <property type="entry name" value="Rhodopsin_dom_fungi"/>
</dbReference>
<feature type="compositionally biased region" description="Basic and acidic residues" evidence="1">
    <location>
        <begin position="335"/>
        <end position="347"/>
    </location>
</feature>
<reference evidence="4" key="1">
    <citation type="submission" date="2021-12" db="EMBL/GenBank/DDBJ databases">
        <authorList>
            <person name="Zaccaron A."/>
            <person name="Stergiopoulos I."/>
        </authorList>
    </citation>
    <scope>NUCLEOTIDE SEQUENCE</scope>
    <source>
        <strain evidence="4">Race5_Kim</strain>
    </source>
</reference>
<keyword evidence="5" id="KW-1185">Reference proteome</keyword>
<dbReference type="OMA" id="CTLWIIP"/>
<feature type="domain" description="Rhodopsin" evidence="3">
    <location>
        <begin position="46"/>
        <end position="279"/>
    </location>
</feature>
<name>A0A9Q8PMI2_PASFU</name>